<accession>A0AA96V893</accession>
<organism evidence="8 9">
    <name type="scientific">Methanimicrococcus stummii</name>
    <dbReference type="NCBI Taxonomy" id="3028294"/>
    <lineage>
        <taxon>Archaea</taxon>
        <taxon>Methanobacteriati</taxon>
        <taxon>Methanobacteriota</taxon>
        <taxon>Stenosarchaea group</taxon>
        <taxon>Methanomicrobia</taxon>
        <taxon>Methanosarcinales</taxon>
        <taxon>Methanosarcinaceae</taxon>
        <taxon>Methanimicrococcus</taxon>
    </lineage>
</organism>
<dbReference type="PANTHER" id="PTHR36122">
    <property type="entry name" value="NICOTINAMIDE RIBOSIDE TRANSPORTER PNUC"/>
    <property type="match status" value="1"/>
</dbReference>
<evidence type="ECO:0000256" key="6">
    <source>
        <dbReference type="ARBA" id="ARBA00023136"/>
    </source>
</evidence>
<evidence type="ECO:0000256" key="7">
    <source>
        <dbReference type="SAM" id="Phobius"/>
    </source>
</evidence>
<dbReference type="PANTHER" id="PTHR36122:SF2">
    <property type="entry name" value="NICOTINAMIDE RIBOSIDE TRANSPORTER PNUC"/>
    <property type="match status" value="1"/>
</dbReference>
<dbReference type="AlphaFoldDB" id="A0AA96V893"/>
<name>A0AA96V893_9EURY</name>
<proteinExistence type="predicted"/>
<evidence type="ECO:0000313" key="9">
    <source>
        <dbReference type="Proteomes" id="UP001302662"/>
    </source>
</evidence>
<dbReference type="RefSeq" id="WP_316560084.1">
    <property type="nucleotide sequence ID" value="NZ_CP131062.1"/>
</dbReference>
<evidence type="ECO:0000256" key="5">
    <source>
        <dbReference type="ARBA" id="ARBA00022989"/>
    </source>
</evidence>
<dbReference type="NCBIfam" id="TIGR01528">
    <property type="entry name" value="NMN_trans_PnuC"/>
    <property type="match status" value="1"/>
</dbReference>
<evidence type="ECO:0000256" key="4">
    <source>
        <dbReference type="ARBA" id="ARBA00022692"/>
    </source>
</evidence>
<keyword evidence="3" id="KW-1003">Cell membrane</keyword>
<dbReference type="GO" id="GO:0034257">
    <property type="term" value="F:nicotinamide riboside transmembrane transporter activity"/>
    <property type="evidence" value="ECO:0007669"/>
    <property type="project" value="InterPro"/>
</dbReference>
<feature type="transmembrane region" description="Helical" evidence="7">
    <location>
        <begin position="87"/>
        <end position="105"/>
    </location>
</feature>
<feature type="transmembrane region" description="Helical" evidence="7">
    <location>
        <begin position="39"/>
        <end position="56"/>
    </location>
</feature>
<gene>
    <name evidence="8" type="primary">pnuC</name>
    <name evidence="8" type="ORF">MmiEs2_07350</name>
</gene>
<dbReference type="Proteomes" id="UP001302662">
    <property type="component" value="Chromosome"/>
</dbReference>
<keyword evidence="4 7" id="KW-0812">Transmembrane</keyword>
<keyword evidence="6 7" id="KW-0472">Membrane</keyword>
<feature type="transmembrane region" description="Helical" evidence="7">
    <location>
        <begin position="63"/>
        <end position="81"/>
    </location>
</feature>
<feature type="transmembrane region" description="Helical" evidence="7">
    <location>
        <begin position="149"/>
        <end position="168"/>
    </location>
</feature>
<dbReference type="EMBL" id="CP131062">
    <property type="protein sequence ID" value="WNY28542.1"/>
    <property type="molecule type" value="Genomic_DNA"/>
</dbReference>
<comment type="subcellular location">
    <subcellularLocation>
        <location evidence="1">Cell membrane</location>
        <topology evidence="1">Multi-pass membrane protein</topology>
    </subcellularLocation>
</comment>
<protein>
    <submittedName>
        <fullName evidence="8">Nicotinamide riboside transporter PnuC</fullName>
    </submittedName>
</protein>
<evidence type="ECO:0000256" key="2">
    <source>
        <dbReference type="ARBA" id="ARBA00022448"/>
    </source>
</evidence>
<dbReference type="Pfam" id="PF04973">
    <property type="entry name" value="NMN_transporter"/>
    <property type="match status" value="1"/>
</dbReference>
<evidence type="ECO:0000313" key="8">
    <source>
        <dbReference type="EMBL" id="WNY28542.1"/>
    </source>
</evidence>
<feature type="transmembrane region" description="Helical" evidence="7">
    <location>
        <begin position="12"/>
        <end position="33"/>
    </location>
</feature>
<feature type="transmembrane region" description="Helical" evidence="7">
    <location>
        <begin position="175"/>
        <end position="192"/>
    </location>
</feature>
<dbReference type="KEGG" id="mees:MmiEs2_07350"/>
<dbReference type="GeneID" id="85197194"/>
<evidence type="ECO:0000256" key="3">
    <source>
        <dbReference type="ARBA" id="ARBA00022475"/>
    </source>
</evidence>
<keyword evidence="9" id="KW-1185">Reference proteome</keyword>
<sequence>MAKFELNSILKNWSIFEISWLVVFFIIGIILNIVWESDFVSTLAFITGIFCVVLAAKGSIWNYAFGLINCITYAYVAFHSLLYGEVILNLLYYLPMQFIGIHLWMRNTTTDKRIQMKELTLSKQIGLFAITIICVILFQQFLIMLGSTYTGLDSITTVVSVVAQILMALRYKEQWLLWIIVNIISIIMWTLAGNPIMVLMWTAYLINAVYGYYNWNKGAKLNV</sequence>
<keyword evidence="5 7" id="KW-1133">Transmembrane helix</keyword>
<dbReference type="InterPro" id="IPR006419">
    <property type="entry name" value="NMN_transpt_PnuC"/>
</dbReference>
<keyword evidence="2" id="KW-0813">Transport</keyword>
<reference evidence="8 9" key="1">
    <citation type="submission" date="2023-07" db="EMBL/GenBank/DDBJ databases">
        <title>Closed genome sequence of Methanimicrococcus sp. Es2.</title>
        <authorList>
            <person name="Protasov E."/>
            <person name="Platt K."/>
            <person name="Reeh H."/>
            <person name="Poehlein A."/>
            <person name="Daniel R."/>
            <person name="Brune A."/>
        </authorList>
    </citation>
    <scope>NUCLEOTIDE SEQUENCE [LARGE SCALE GENOMIC DNA]</scope>
    <source>
        <strain evidence="8 9">Es2</strain>
    </source>
</reference>
<evidence type="ECO:0000256" key="1">
    <source>
        <dbReference type="ARBA" id="ARBA00004651"/>
    </source>
</evidence>
<feature type="transmembrane region" description="Helical" evidence="7">
    <location>
        <begin position="198"/>
        <end position="215"/>
    </location>
</feature>
<dbReference type="GO" id="GO:0005886">
    <property type="term" value="C:plasma membrane"/>
    <property type="evidence" value="ECO:0007669"/>
    <property type="project" value="UniProtKB-SubCell"/>
</dbReference>
<feature type="transmembrane region" description="Helical" evidence="7">
    <location>
        <begin position="125"/>
        <end position="143"/>
    </location>
</feature>